<dbReference type="InterPro" id="IPR034079">
    <property type="entry name" value="R3H_KhpB"/>
</dbReference>
<dbReference type="PANTHER" id="PTHR35800:SF1">
    <property type="entry name" value="RNA-BINDING PROTEIN KHPB"/>
    <property type="match status" value="1"/>
</dbReference>
<dbReference type="InterPro" id="IPR015946">
    <property type="entry name" value="KH_dom-like_a/b"/>
</dbReference>
<dbReference type="PROSITE" id="PS51061">
    <property type="entry name" value="R3H"/>
    <property type="match status" value="1"/>
</dbReference>
<dbReference type="AlphaFoldDB" id="A0A0G0LAC3"/>
<evidence type="ECO:0000259" key="1">
    <source>
        <dbReference type="PROSITE" id="PS51061"/>
    </source>
</evidence>
<dbReference type="Pfam" id="PF01424">
    <property type="entry name" value="R3H"/>
    <property type="match status" value="1"/>
</dbReference>
<name>A0A0G0LAC3_9BACT</name>
<dbReference type="CDD" id="cd02644">
    <property type="entry name" value="R3H_jag"/>
    <property type="match status" value="1"/>
</dbReference>
<dbReference type="SMART" id="SM00393">
    <property type="entry name" value="R3H"/>
    <property type="match status" value="1"/>
</dbReference>
<dbReference type="Gene3D" id="3.30.1370.50">
    <property type="entry name" value="R3H-like domain"/>
    <property type="match status" value="1"/>
</dbReference>
<accession>A0A0G0LAC3</accession>
<evidence type="ECO:0000313" key="3">
    <source>
        <dbReference type="Proteomes" id="UP000034893"/>
    </source>
</evidence>
<protein>
    <recommendedName>
        <fullName evidence="1">R3H domain-containing protein</fullName>
    </recommendedName>
</protein>
<feature type="domain" description="R3H" evidence="1">
    <location>
        <begin position="91"/>
        <end position="157"/>
    </location>
</feature>
<dbReference type="EMBL" id="LBVP01000031">
    <property type="protein sequence ID" value="KKQ87962.1"/>
    <property type="molecule type" value="Genomic_DNA"/>
</dbReference>
<dbReference type="Gene3D" id="3.30.300.20">
    <property type="match status" value="1"/>
</dbReference>
<dbReference type="InterPro" id="IPR036867">
    <property type="entry name" value="R3H_dom_sf"/>
</dbReference>
<reference evidence="2 3" key="1">
    <citation type="journal article" date="2015" name="Nature">
        <title>rRNA introns, odd ribosomes, and small enigmatic genomes across a large radiation of phyla.</title>
        <authorList>
            <person name="Brown C.T."/>
            <person name="Hug L.A."/>
            <person name="Thomas B.C."/>
            <person name="Sharon I."/>
            <person name="Castelle C.J."/>
            <person name="Singh A."/>
            <person name="Wilkins M.J."/>
            <person name="Williams K.H."/>
            <person name="Banfield J.F."/>
        </authorList>
    </citation>
    <scope>NUCLEOTIDE SEQUENCE [LARGE SCALE GENOMIC DNA]</scope>
</reference>
<dbReference type="PANTHER" id="PTHR35800">
    <property type="entry name" value="PROTEIN JAG"/>
    <property type="match status" value="1"/>
</dbReference>
<comment type="caution">
    <text evidence="2">The sequence shown here is derived from an EMBL/GenBank/DDBJ whole genome shotgun (WGS) entry which is preliminary data.</text>
</comment>
<proteinExistence type="predicted"/>
<dbReference type="InterPro" id="IPR039247">
    <property type="entry name" value="KhpB"/>
</dbReference>
<dbReference type="SUPFAM" id="SSF82708">
    <property type="entry name" value="R3H domain"/>
    <property type="match status" value="1"/>
</dbReference>
<dbReference type="Proteomes" id="UP000034893">
    <property type="component" value="Unassembled WGS sequence"/>
</dbReference>
<evidence type="ECO:0000313" key="2">
    <source>
        <dbReference type="EMBL" id="KKQ87962.1"/>
    </source>
</evidence>
<gene>
    <name evidence="2" type="ORF">UT12_C0031G0007</name>
</gene>
<sequence length="160" mass="18768">MNQEKIKNLIEELVRDTNFHVREFGSSYNADNDTYWFSVYSDDSHFFIGRGGEGLQALNHLARRMVEKVFCAQENTSKIPNIVVDVNDYQKKRIESLHTLAHMMAERARYFKSNIEVEPMSSYERRIIHEHLSNRPDIKTESTGDGRDRRVVIKYIGQNL</sequence>
<organism evidence="2 3">
    <name type="scientific">Candidatus Curtissbacteria bacterium GW2011_GWC2_38_9</name>
    <dbReference type="NCBI Taxonomy" id="1618414"/>
    <lineage>
        <taxon>Bacteria</taxon>
        <taxon>Candidatus Curtissiibacteriota</taxon>
    </lineage>
</organism>
<dbReference type="GO" id="GO:0003723">
    <property type="term" value="F:RNA binding"/>
    <property type="evidence" value="ECO:0007669"/>
    <property type="project" value="InterPro"/>
</dbReference>
<dbReference type="InterPro" id="IPR001374">
    <property type="entry name" value="R3H_dom"/>
</dbReference>